<feature type="transmembrane region" description="Helical" evidence="7">
    <location>
        <begin position="297"/>
        <end position="314"/>
    </location>
</feature>
<protein>
    <submittedName>
        <fullName evidence="9">MFS transporter</fullName>
    </submittedName>
</protein>
<dbReference type="EMBL" id="PXYW01000015">
    <property type="protein sequence ID" value="PSR33910.1"/>
    <property type="molecule type" value="Genomic_DNA"/>
</dbReference>
<comment type="caution">
    <text evidence="9">The sequence shown here is derived from an EMBL/GenBank/DDBJ whole genome shotgun (WGS) entry which is preliminary data.</text>
</comment>
<dbReference type="GO" id="GO:0022857">
    <property type="term" value="F:transmembrane transporter activity"/>
    <property type="evidence" value="ECO:0007669"/>
    <property type="project" value="InterPro"/>
</dbReference>
<dbReference type="Pfam" id="PF07690">
    <property type="entry name" value="MFS_1"/>
    <property type="match status" value="2"/>
</dbReference>
<evidence type="ECO:0000256" key="3">
    <source>
        <dbReference type="ARBA" id="ARBA00022475"/>
    </source>
</evidence>
<dbReference type="PROSITE" id="PS00216">
    <property type="entry name" value="SUGAR_TRANSPORT_1"/>
    <property type="match status" value="1"/>
</dbReference>
<sequence length="424" mass="45618">MTKTHGIRPNLGQFLWLVTNTIFVGLAVGVERTVVPLLGHSIYHVGALLTLSFIASFGLAKAPLNLVAGRWSDRVGRRPVLIAGWLFGIPVVGLLLLVQTWWAVIVANLFLGANQAFAWTMTINAQLDIAGPRQRGMAMGINEATGYIGVAIATWLAVYVTRWGGLLRAPFVLEAGVVVGGLVTSLWFIRDTRDFVLTETRTGVTRSHDRAVREHTAWQSFVFASFRQPSLSVSSWAGLTNKLADTVAWGAMPLFLAARGMSLIDIGWVSGSYTVAWGISQFGTGALSDIIGRKRPIVTGFGLLGAGLIGLTLVHGMWGWVPLAVLSGLGMALLYPNLNSTVSDVAPADRRGSILGVYRLWRDGGYFVGGLLVGGLVALFGARWAIDIIGIIVLLMTLVLAWRLQETHHWAGSRPAAQSQAGRS</sequence>
<evidence type="ECO:0000256" key="5">
    <source>
        <dbReference type="ARBA" id="ARBA00022989"/>
    </source>
</evidence>
<feature type="transmembrane region" description="Helical" evidence="7">
    <location>
        <begin position="171"/>
        <end position="189"/>
    </location>
</feature>
<dbReference type="Proteomes" id="UP000242972">
    <property type="component" value="Unassembled WGS sequence"/>
</dbReference>
<evidence type="ECO:0000256" key="7">
    <source>
        <dbReference type="SAM" id="Phobius"/>
    </source>
</evidence>
<keyword evidence="3" id="KW-1003">Cell membrane</keyword>
<evidence type="ECO:0000256" key="6">
    <source>
        <dbReference type="ARBA" id="ARBA00023136"/>
    </source>
</evidence>
<evidence type="ECO:0000313" key="9">
    <source>
        <dbReference type="EMBL" id="PSR33910.1"/>
    </source>
</evidence>
<keyword evidence="6 7" id="KW-0472">Membrane</keyword>
<feature type="transmembrane region" description="Helical" evidence="7">
    <location>
        <begin position="42"/>
        <end position="60"/>
    </location>
</feature>
<dbReference type="PANTHER" id="PTHR23517:SF3">
    <property type="entry name" value="INTEGRAL MEMBRANE TRANSPORT PROTEIN"/>
    <property type="match status" value="1"/>
</dbReference>
<evidence type="ECO:0000256" key="4">
    <source>
        <dbReference type="ARBA" id="ARBA00022692"/>
    </source>
</evidence>
<evidence type="ECO:0000313" key="10">
    <source>
        <dbReference type="Proteomes" id="UP000242972"/>
    </source>
</evidence>
<dbReference type="PROSITE" id="PS50850">
    <property type="entry name" value="MFS"/>
    <property type="match status" value="2"/>
</dbReference>
<dbReference type="InterPro" id="IPR011701">
    <property type="entry name" value="MFS"/>
</dbReference>
<keyword evidence="4 7" id="KW-0812">Transmembrane</keyword>
<dbReference type="PANTHER" id="PTHR23517">
    <property type="entry name" value="RESISTANCE PROTEIN MDTM, PUTATIVE-RELATED-RELATED"/>
    <property type="match status" value="1"/>
</dbReference>
<evidence type="ECO:0000256" key="1">
    <source>
        <dbReference type="ARBA" id="ARBA00004651"/>
    </source>
</evidence>
<organism evidence="9 10">
    <name type="scientific">Sulfobacillus benefaciens</name>
    <dbReference type="NCBI Taxonomy" id="453960"/>
    <lineage>
        <taxon>Bacteria</taxon>
        <taxon>Bacillati</taxon>
        <taxon>Bacillota</taxon>
        <taxon>Clostridia</taxon>
        <taxon>Eubacteriales</taxon>
        <taxon>Clostridiales Family XVII. Incertae Sedis</taxon>
        <taxon>Sulfobacillus</taxon>
    </lineage>
</organism>
<feature type="transmembrane region" description="Helical" evidence="7">
    <location>
        <begin position="12"/>
        <end position="30"/>
    </location>
</feature>
<feature type="transmembrane region" description="Helical" evidence="7">
    <location>
        <begin position="384"/>
        <end position="404"/>
    </location>
</feature>
<proteinExistence type="predicted"/>
<feature type="domain" description="Major facilitator superfamily (MFS) profile" evidence="8">
    <location>
        <begin position="1"/>
        <end position="193"/>
    </location>
</feature>
<dbReference type="InterPro" id="IPR005829">
    <property type="entry name" value="Sugar_transporter_CS"/>
</dbReference>
<feature type="transmembrane region" description="Helical" evidence="7">
    <location>
        <begin position="80"/>
        <end position="98"/>
    </location>
</feature>
<dbReference type="AlphaFoldDB" id="A0A2T2XHF5"/>
<dbReference type="SUPFAM" id="SSF103473">
    <property type="entry name" value="MFS general substrate transporter"/>
    <property type="match status" value="2"/>
</dbReference>
<gene>
    <name evidence="9" type="ORF">C7B46_07935</name>
</gene>
<dbReference type="GO" id="GO:0005886">
    <property type="term" value="C:plasma membrane"/>
    <property type="evidence" value="ECO:0007669"/>
    <property type="project" value="UniProtKB-SubCell"/>
</dbReference>
<dbReference type="InterPro" id="IPR050171">
    <property type="entry name" value="MFS_Transporters"/>
</dbReference>
<evidence type="ECO:0000256" key="2">
    <source>
        <dbReference type="ARBA" id="ARBA00022448"/>
    </source>
</evidence>
<feature type="domain" description="Major facilitator superfamily (MFS) profile" evidence="8">
    <location>
        <begin position="230"/>
        <end position="424"/>
    </location>
</feature>
<dbReference type="InterPro" id="IPR036259">
    <property type="entry name" value="MFS_trans_sf"/>
</dbReference>
<keyword evidence="2" id="KW-0813">Transport</keyword>
<reference evidence="9 10" key="1">
    <citation type="journal article" date="2014" name="BMC Genomics">
        <title>Comparison of environmental and isolate Sulfobacillus genomes reveals diverse carbon, sulfur, nitrogen, and hydrogen metabolisms.</title>
        <authorList>
            <person name="Justice N.B."/>
            <person name="Norman A."/>
            <person name="Brown C.T."/>
            <person name="Singh A."/>
            <person name="Thomas B.C."/>
            <person name="Banfield J.F."/>
        </authorList>
    </citation>
    <scope>NUCLEOTIDE SEQUENCE [LARGE SCALE GENOMIC DNA]</scope>
    <source>
        <strain evidence="9">AMDSBA4</strain>
    </source>
</reference>
<dbReference type="Gene3D" id="1.20.1250.20">
    <property type="entry name" value="MFS general substrate transporter like domains"/>
    <property type="match status" value="2"/>
</dbReference>
<dbReference type="InterPro" id="IPR020846">
    <property type="entry name" value="MFS_dom"/>
</dbReference>
<evidence type="ECO:0000259" key="8">
    <source>
        <dbReference type="PROSITE" id="PS50850"/>
    </source>
</evidence>
<name>A0A2T2XHF5_9FIRM</name>
<feature type="transmembrane region" description="Helical" evidence="7">
    <location>
        <begin position="104"/>
        <end position="123"/>
    </location>
</feature>
<keyword evidence="5 7" id="KW-1133">Transmembrane helix</keyword>
<feature type="transmembrane region" description="Helical" evidence="7">
    <location>
        <begin position="144"/>
        <end position="165"/>
    </location>
</feature>
<comment type="subcellular location">
    <subcellularLocation>
        <location evidence="1">Cell membrane</location>
        <topology evidence="1">Multi-pass membrane protein</topology>
    </subcellularLocation>
</comment>
<accession>A0A2T2XHF5</accession>